<accession>W9XBL1</accession>
<sequence>MPQRTLELFLSRRSNVAVRVQQIKMLVYQVSLVLFSFIAASASGAGLQKRATLPTFVRQFAPVVFLDSTEAFFPSSIASQVANTHPEDFAGQNITPRAPLTLSNLNTLDSFGDNGTNVSLTSNQGIRALPLWFNGAKPTNGSLASNTTATAVVTVSKPNNILDAFFFFFYAYNRGDWIFGLPVLELGDHVGDWEHVMVRFQNETPQAMWYSQHSSGQAFTFGAVQKFNNGLRPIVYCANGTHANYATPGPHPLNITGLNLGTGLPISPITDFASAGTLWDPLANDNAYFYSFDTATQKFTAYNGLDPTGWLDFNGIWGDVQLPLNATGQIDLIGQIKYVSGPTGPKFKGLGRANVCNTTSNSSCVVLTSLGA</sequence>
<dbReference type="STRING" id="1182543.W9XBL1"/>
<evidence type="ECO:0008006" key="3">
    <source>
        <dbReference type="Google" id="ProtNLM"/>
    </source>
</evidence>
<dbReference type="InterPro" id="IPR009291">
    <property type="entry name" value="Vps62"/>
</dbReference>
<dbReference type="GeneID" id="19186154"/>
<gene>
    <name evidence="1" type="ORF">A1O5_01420</name>
</gene>
<reference evidence="1 2" key="1">
    <citation type="submission" date="2013-03" db="EMBL/GenBank/DDBJ databases">
        <title>The Genome Sequence of Cladophialophora psammophila CBS 110553.</title>
        <authorList>
            <consortium name="The Broad Institute Genomics Platform"/>
            <person name="Cuomo C."/>
            <person name="de Hoog S."/>
            <person name="Gorbushina A."/>
            <person name="Walker B."/>
            <person name="Young S.K."/>
            <person name="Zeng Q."/>
            <person name="Gargeya S."/>
            <person name="Fitzgerald M."/>
            <person name="Haas B."/>
            <person name="Abouelleil A."/>
            <person name="Allen A.W."/>
            <person name="Alvarado L."/>
            <person name="Arachchi H.M."/>
            <person name="Berlin A.M."/>
            <person name="Chapman S.B."/>
            <person name="Gainer-Dewar J."/>
            <person name="Goldberg J."/>
            <person name="Griggs A."/>
            <person name="Gujja S."/>
            <person name="Hansen M."/>
            <person name="Howarth C."/>
            <person name="Imamovic A."/>
            <person name="Ireland A."/>
            <person name="Larimer J."/>
            <person name="McCowan C."/>
            <person name="Murphy C."/>
            <person name="Pearson M."/>
            <person name="Poon T.W."/>
            <person name="Priest M."/>
            <person name="Roberts A."/>
            <person name="Saif S."/>
            <person name="Shea T."/>
            <person name="Sisk P."/>
            <person name="Sykes S."/>
            <person name="Wortman J."/>
            <person name="Nusbaum C."/>
            <person name="Birren B."/>
        </authorList>
    </citation>
    <scope>NUCLEOTIDE SEQUENCE [LARGE SCALE GENOMIC DNA]</scope>
    <source>
        <strain evidence="1 2">CBS 110553</strain>
    </source>
</reference>
<dbReference type="OrthoDB" id="188042at2759"/>
<dbReference type="RefSeq" id="XP_007740227.1">
    <property type="nucleotide sequence ID" value="XM_007742037.1"/>
</dbReference>
<dbReference type="Pfam" id="PF06101">
    <property type="entry name" value="Vps62"/>
    <property type="match status" value="1"/>
</dbReference>
<proteinExistence type="predicted"/>
<dbReference type="AlphaFoldDB" id="W9XBL1"/>
<dbReference type="eggNOG" id="ENOG502R5A8">
    <property type="taxonomic scope" value="Eukaryota"/>
</dbReference>
<name>W9XBL1_9EURO</name>
<dbReference type="HOGENOM" id="CLU_024079_0_1_1"/>
<dbReference type="PANTHER" id="PTHR48174:SF5">
    <property type="entry name" value="VACUOLAR PROTEIN SORTING-ASSOCIATED PROTEIN 62"/>
    <property type="match status" value="1"/>
</dbReference>
<evidence type="ECO:0000313" key="2">
    <source>
        <dbReference type="Proteomes" id="UP000019471"/>
    </source>
</evidence>
<dbReference type="EMBL" id="AMGX01000002">
    <property type="protein sequence ID" value="EXJ74725.1"/>
    <property type="molecule type" value="Genomic_DNA"/>
</dbReference>
<dbReference type="Proteomes" id="UP000019471">
    <property type="component" value="Unassembled WGS sequence"/>
</dbReference>
<dbReference type="PANTHER" id="PTHR48174">
    <property type="entry name" value="DUF946 FAMILY PROTEIN"/>
    <property type="match status" value="1"/>
</dbReference>
<evidence type="ECO:0000313" key="1">
    <source>
        <dbReference type="EMBL" id="EXJ74725.1"/>
    </source>
</evidence>
<organism evidence="1 2">
    <name type="scientific">Cladophialophora psammophila CBS 110553</name>
    <dbReference type="NCBI Taxonomy" id="1182543"/>
    <lineage>
        <taxon>Eukaryota</taxon>
        <taxon>Fungi</taxon>
        <taxon>Dikarya</taxon>
        <taxon>Ascomycota</taxon>
        <taxon>Pezizomycotina</taxon>
        <taxon>Eurotiomycetes</taxon>
        <taxon>Chaetothyriomycetidae</taxon>
        <taxon>Chaetothyriales</taxon>
        <taxon>Herpotrichiellaceae</taxon>
        <taxon>Cladophialophora</taxon>
    </lineage>
</organism>
<keyword evidence="2" id="KW-1185">Reference proteome</keyword>
<protein>
    <recommendedName>
        <fullName evidence="3">Vacuolar protein sorting-associated protein 62</fullName>
    </recommendedName>
</protein>
<comment type="caution">
    <text evidence="1">The sequence shown here is derived from an EMBL/GenBank/DDBJ whole genome shotgun (WGS) entry which is preliminary data.</text>
</comment>